<dbReference type="SUPFAM" id="SSF103473">
    <property type="entry name" value="MFS general substrate transporter"/>
    <property type="match status" value="1"/>
</dbReference>
<keyword evidence="3" id="KW-1185">Reference proteome</keyword>
<reference evidence="3" key="1">
    <citation type="journal article" date="2019" name="Int. J. Syst. Evol. Microbiol.">
        <title>The Global Catalogue of Microorganisms (GCM) 10K type strain sequencing project: providing services to taxonomists for standard genome sequencing and annotation.</title>
        <authorList>
            <consortium name="The Broad Institute Genomics Platform"/>
            <consortium name="The Broad Institute Genome Sequencing Center for Infectious Disease"/>
            <person name="Wu L."/>
            <person name="Ma J."/>
        </authorList>
    </citation>
    <scope>NUCLEOTIDE SEQUENCE [LARGE SCALE GENOMIC DNA]</scope>
    <source>
        <strain evidence="3">JCM 14718</strain>
    </source>
</reference>
<gene>
    <name evidence="2" type="ORF">GCM10009765_32010</name>
</gene>
<dbReference type="InterPro" id="IPR036259">
    <property type="entry name" value="MFS_trans_sf"/>
</dbReference>
<evidence type="ECO:0000256" key="1">
    <source>
        <dbReference type="SAM" id="Phobius"/>
    </source>
</evidence>
<evidence type="ECO:0008006" key="4">
    <source>
        <dbReference type="Google" id="ProtNLM"/>
    </source>
</evidence>
<dbReference type="EMBL" id="BAAANY010000009">
    <property type="protein sequence ID" value="GAA1680388.1"/>
    <property type="molecule type" value="Genomic_DNA"/>
</dbReference>
<protein>
    <recommendedName>
        <fullName evidence="4">Major facilitator superfamily (MFS) profile domain-containing protein</fullName>
    </recommendedName>
</protein>
<keyword evidence="1" id="KW-1133">Transmembrane helix</keyword>
<accession>A0ABP4T0Q4</accession>
<feature type="transmembrane region" description="Helical" evidence="1">
    <location>
        <begin position="41"/>
        <end position="58"/>
    </location>
</feature>
<evidence type="ECO:0000313" key="3">
    <source>
        <dbReference type="Proteomes" id="UP001500618"/>
    </source>
</evidence>
<proteinExistence type="predicted"/>
<feature type="transmembrane region" description="Helical" evidence="1">
    <location>
        <begin position="70"/>
        <end position="91"/>
    </location>
</feature>
<name>A0ABP4T0Q4_9ACTN</name>
<evidence type="ECO:0000313" key="2">
    <source>
        <dbReference type="EMBL" id="GAA1680388.1"/>
    </source>
</evidence>
<comment type="caution">
    <text evidence="2">The sequence shown here is derived from an EMBL/GenBank/DDBJ whole genome shotgun (WGS) entry which is preliminary data.</text>
</comment>
<organism evidence="2 3">
    <name type="scientific">Fodinicola feengrottensis</name>
    <dbReference type="NCBI Taxonomy" id="435914"/>
    <lineage>
        <taxon>Bacteria</taxon>
        <taxon>Bacillati</taxon>
        <taxon>Actinomycetota</taxon>
        <taxon>Actinomycetes</taxon>
        <taxon>Mycobacteriales</taxon>
        <taxon>Fodinicola</taxon>
    </lineage>
</organism>
<keyword evidence="1" id="KW-0812">Transmembrane</keyword>
<keyword evidence="1" id="KW-0472">Membrane</keyword>
<dbReference type="Proteomes" id="UP001500618">
    <property type="component" value="Unassembled WGS sequence"/>
</dbReference>
<sequence>MAAALVVRGFGLSAANMAVMVGAFDGLDRVQIPHASSTTRIMQQVGGAFGTAVLAVILQRQLADHPAAIAYDHTFLWTLAFTALAFVPALLLPPGRHTTAVQQTAPAEPEPART</sequence>